<dbReference type="VEuPathDB" id="FungiDB:CLCR_00712"/>
<keyword evidence="3" id="KW-0175">Coiled coil</keyword>
<evidence type="ECO:0000313" key="6">
    <source>
        <dbReference type="EMBL" id="OCT44094.1"/>
    </source>
</evidence>
<reference evidence="7" key="1">
    <citation type="submission" date="2015-07" db="EMBL/GenBank/DDBJ databases">
        <authorList>
            <person name="Teixeira M.M."/>
            <person name="Souza R.C."/>
            <person name="Almeida L.G."/>
            <person name="Vicente V.A."/>
            <person name="de Hoog S."/>
            <person name="Bocca A.L."/>
            <person name="de Almeida S.R."/>
            <person name="Vasconcelos A.T."/>
            <person name="Felipe M.S."/>
        </authorList>
    </citation>
    <scope>NUCLEOTIDE SEQUENCE [LARGE SCALE GENOMIC DNA]</scope>
    <source>
        <strain evidence="7">KSF</strain>
    </source>
</reference>
<dbReference type="AlphaFoldDB" id="A0A1C1C6D3"/>
<keyword evidence="7" id="KW-1185">Reference proteome</keyword>
<dbReference type="PANTHER" id="PTHR40621">
    <property type="entry name" value="TRANSCRIPTION FACTOR KAPC-RELATED"/>
    <property type="match status" value="1"/>
</dbReference>
<feature type="region of interest" description="Disordered" evidence="4">
    <location>
        <begin position="1"/>
        <end position="69"/>
    </location>
</feature>
<organism evidence="6 7">
    <name type="scientific">Cladophialophora carrionii</name>
    <dbReference type="NCBI Taxonomy" id="86049"/>
    <lineage>
        <taxon>Eukaryota</taxon>
        <taxon>Fungi</taxon>
        <taxon>Dikarya</taxon>
        <taxon>Ascomycota</taxon>
        <taxon>Pezizomycotina</taxon>
        <taxon>Eurotiomycetes</taxon>
        <taxon>Chaetothyriomycetidae</taxon>
        <taxon>Chaetothyriales</taxon>
        <taxon>Herpotrichiellaceae</taxon>
        <taxon>Cladophialophora</taxon>
    </lineage>
</organism>
<comment type="caution">
    <text evidence="6">The sequence shown here is derived from an EMBL/GenBank/DDBJ whole genome shotgun (WGS) entry which is preliminary data.</text>
</comment>
<dbReference type="Gene3D" id="1.20.5.170">
    <property type="match status" value="1"/>
</dbReference>
<proteinExistence type="predicted"/>
<evidence type="ECO:0000256" key="2">
    <source>
        <dbReference type="ARBA" id="ARBA00023242"/>
    </source>
</evidence>
<feature type="compositionally biased region" description="Low complexity" evidence="4">
    <location>
        <begin position="134"/>
        <end position="143"/>
    </location>
</feature>
<evidence type="ECO:0000313" key="7">
    <source>
        <dbReference type="Proteomes" id="UP000094526"/>
    </source>
</evidence>
<dbReference type="EMBL" id="LGRB01000021">
    <property type="protein sequence ID" value="OCT44094.1"/>
    <property type="molecule type" value="Genomic_DNA"/>
</dbReference>
<dbReference type="GO" id="GO:0000976">
    <property type="term" value="F:transcription cis-regulatory region binding"/>
    <property type="evidence" value="ECO:0007669"/>
    <property type="project" value="InterPro"/>
</dbReference>
<dbReference type="SUPFAM" id="SSF57959">
    <property type="entry name" value="Leucine zipper domain"/>
    <property type="match status" value="1"/>
</dbReference>
<dbReference type="OrthoDB" id="4155149at2759"/>
<dbReference type="VEuPathDB" id="FungiDB:G647_01033"/>
<dbReference type="GO" id="GO:0090575">
    <property type="term" value="C:RNA polymerase II transcription regulator complex"/>
    <property type="evidence" value="ECO:0007669"/>
    <property type="project" value="TreeGrafter"/>
</dbReference>
<feature type="coiled-coil region" evidence="3">
    <location>
        <begin position="74"/>
        <end position="122"/>
    </location>
</feature>
<dbReference type="InterPro" id="IPR050936">
    <property type="entry name" value="AP-1-like"/>
</dbReference>
<feature type="domain" description="BZIP" evidence="5">
    <location>
        <begin position="54"/>
        <end position="69"/>
    </location>
</feature>
<dbReference type="PANTHER" id="PTHR40621:SF6">
    <property type="entry name" value="AP-1-LIKE TRANSCRIPTION FACTOR YAP1-RELATED"/>
    <property type="match status" value="1"/>
</dbReference>
<dbReference type="CDD" id="cd14688">
    <property type="entry name" value="bZIP_YAP"/>
    <property type="match status" value="1"/>
</dbReference>
<dbReference type="InterPro" id="IPR046347">
    <property type="entry name" value="bZIP_sf"/>
</dbReference>
<accession>A0A1C1C6D3</accession>
<gene>
    <name evidence="6" type="ORF">CLCR_00712</name>
</gene>
<evidence type="ECO:0000259" key="5">
    <source>
        <dbReference type="PROSITE" id="PS00036"/>
    </source>
</evidence>
<name>A0A1C1C6D3_9EURO</name>
<evidence type="ECO:0000256" key="1">
    <source>
        <dbReference type="ARBA" id="ARBA00004123"/>
    </source>
</evidence>
<dbReference type="InterPro" id="IPR004827">
    <property type="entry name" value="bZIP"/>
</dbReference>
<comment type="subcellular location">
    <subcellularLocation>
        <location evidence="1">Nucleus</location>
    </subcellularLocation>
</comment>
<keyword evidence="2" id="KW-0539">Nucleus</keyword>
<evidence type="ECO:0000256" key="3">
    <source>
        <dbReference type="SAM" id="Coils"/>
    </source>
</evidence>
<feature type="region of interest" description="Disordered" evidence="4">
    <location>
        <begin position="124"/>
        <end position="143"/>
    </location>
</feature>
<dbReference type="PROSITE" id="PS00036">
    <property type="entry name" value="BZIP_BASIC"/>
    <property type="match status" value="1"/>
</dbReference>
<dbReference type="SMART" id="SM00338">
    <property type="entry name" value="BRLZ"/>
    <property type="match status" value="1"/>
</dbReference>
<dbReference type="GO" id="GO:0001228">
    <property type="term" value="F:DNA-binding transcription activator activity, RNA polymerase II-specific"/>
    <property type="evidence" value="ECO:0007669"/>
    <property type="project" value="TreeGrafter"/>
</dbReference>
<feature type="region of interest" description="Disordered" evidence="4">
    <location>
        <begin position="177"/>
        <end position="196"/>
    </location>
</feature>
<sequence length="196" mass="21801">MGSQPAQPPQESVAQRAERRMSTPSDAGSPPQVGETAEMREDATADTGGVTVQRRRKQNRLAQQAFRARQKVRVEALEAEWARLRQLHEALNHACSQRAKEIEQLHSRVEELLQDIEFLKSSQELERGWPPSPSASSSASSSYASSSSVYEQQSASAQAYQRTASQFDLANYLGKGGFSEFPEFPLNSDWIQGMSR</sequence>
<protein>
    <recommendedName>
        <fullName evidence="5">BZIP domain-containing protein</fullName>
    </recommendedName>
</protein>
<dbReference type="Proteomes" id="UP000094526">
    <property type="component" value="Unassembled WGS sequence"/>
</dbReference>
<feature type="compositionally biased region" description="Polar residues" evidence="4">
    <location>
        <begin position="1"/>
        <end position="13"/>
    </location>
</feature>
<evidence type="ECO:0000256" key="4">
    <source>
        <dbReference type="SAM" id="MobiDB-lite"/>
    </source>
</evidence>